<sequence length="62" mass="6511">MSQCGGQVPRHKGDSAVVKQSGLGGFPQEELLKGSPDLRQMSSTGVSDAGASLARVKRKKKE</sequence>
<protein>
    <submittedName>
        <fullName evidence="2">Uncharacterized protein</fullName>
    </submittedName>
</protein>
<dbReference type="AlphaFoldDB" id="A0A0M3V4U2"/>
<evidence type="ECO:0000313" key="3">
    <source>
        <dbReference type="Proteomes" id="UP000062645"/>
    </source>
</evidence>
<dbReference type="EMBL" id="CP012036">
    <property type="protein sequence ID" value="ALF52537.1"/>
    <property type="molecule type" value="Genomic_DNA"/>
</dbReference>
<evidence type="ECO:0000313" key="2">
    <source>
        <dbReference type="EMBL" id="ALF52537.1"/>
    </source>
</evidence>
<reference evidence="2 3" key="2">
    <citation type="journal article" date="2016" name="Genome Announc.">
        <title>Draft Genome Sequence of the N2-Fixing Cyanobacterium Nostoc piscinale CENA21, Isolated from the Brazilian Amazon Floodplain.</title>
        <authorList>
            <person name="Leao T."/>
            <person name="Guimaraes P.I."/>
            <person name="de Melo A.G."/>
            <person name="Ramos R.T."/>
            <person name="Leao P.N."/>
            <person name="Silva A."/>
            <person name="Fiore M.F."/>
            <person name="Schneider M.P."/>
        </authorList>
    </citation>
    <scope>NUCLEOTIDE SEQUENCE [LARGE SCALE GENOMIC DNA]</scope>
    <source>
        <strain evidence="2 3">CENA21</strain>
    </source>
</reference>
<name>A0A0M3V4U2_9NOSO</name>
<dbReference type="KEGG" id="npz:ACX27_06280"/>
<gene>
    <name evidence="2" type="ORF">ACX27_06280</name>
</gene>
<dbReference type="PATRIC" id="fig|224013.5.peg.1529"/>
<reference evidence="3" key="1">
    <citation type="submission" date="2015-07" db="EMBL/GenBank/DDBJ databases">
        <title>Genome Of Nitrogen-Fixing Cyanobacterium Nostoc piscinale CENA21 From Solimoes/Amazon River Floodplain Sediments And Comparative Genomics To Uncover Biosynthetic Natural Products Potential.</title>
        <authorList>
            <person name="Leao T.F."/>
            <person name="Leao P.N."/>
            <person name="Guimaraes P.I."/>
            <person name="de Melo A.G.C."/>
            <person name="Ramos R.T.J."/>
            <person name="Silva A."/>
            <person name="Fiore M.F."/>
            <person name="Schneider M.P.C."/>
        </authorList>
    </citation>
    <scope>NUCLEOTIDE SEQUENCE [LARGE SCALE GENOMIC DNA]</scope>
    <source>
        <strain evidence="3">CENA21</strain>
    </source>
</reference>
<dbReference type="Proteomes" id="UP000062645">
    <property type="component" value="Chromosome"/>
</dbReference>
<accession>A0A0M3V4U2</accession>
<proteinExistence type="predicted"/>
<organism evidence="2 3">
    <name type="scientific">Nostoc piscinale CENA21</name>
    <dbReference type="NCBI Taxonomy" id="224013"/>
    <lineage>
        <taxon>Bacteria</taxon>
        <taxon>Bacillati</taxon>
        <taxon>Cyanobacteriota</taxon>
        <taxon>Cyanophyceae</taxon>
        <taxon>Nostocales</taxon>
        <taxon>Nostocaceae</taxon>
        <taxon>Nostoc</taxon>
    </lineage>
</organism>
<keyword evidence="3" id="KW-1185">Reference proteome</keyword>
<feature type="region of interest" description="Disordered" evidence="1">
    <location>
        <begin position="1"/>
        <end position="62"/>
    </location>
</feature>
<evidence type="ECO:0000256" key="1">
    <source>
        <dbReference type="SAM" id="MobiDB-lite"/>
    </source>
</evidence>